<evidence type="ECO:0000313" key="6">
    <source>
        <dbReference type="Proteomes" id="UP000029737"/>
    </source>
</evidence>
<evidence type="ECO:0000313" key="7">
    <source>
        <dbReference type="Proteomes" id="UP000215043"/>
    </source>
</evidence>
<evidence type="ECO:0000259" key="3">
    <source>
        <dbReference type="Pfam" id="PF00497"/>
    </source>
</evidence>
<proteinExistence type="predicted"/>
<dbReference type="AlphaFoldDB" id="A0A099D4K0"/>
<name>A0A099D4K0_9ACTN</name>
<gene>
    <name evidence="4" type="ORF">CDG81_16065</name>
    <name evidence="5" type="ORF">IL38_13680</name>
</gene>
<dbReference type="EMBL" id="JPMV01000024">
    <property type="protein sequence ID" value="KGI81078.1"/>
    <property type="molecule type" value="Genomic_DNA"/>
</dbReference>
<dbReference type="OrthoDB" id="3672218at2"/>
<feature type="compositionally biased region" description="Low complexity" evidence="1">
    <location>
        <begin position="42"/>
        <end position="55"/>
    </location>
</feature>
<sequence length="219" mass="23271">MWLRVVPRTVLGVISVLLFSACATTGGERGAAQLPPREPGTASRSAPPAVSSAVPTGGVELPGSPTVSRIRSRGELLVGVPNDAPDFVRRAEGEYRGFDTRIARLLAAGLDLDPKSGVAFRLLPSSLRTGALDRGGVDVLLGGFETTAEGVTVVAPYVVTGPADRTAERPVGIAEDDEKFRDRLRAILADAVDDGRWEEAAEETLRDRRPRARAPEIPR</sequence>
<dbReference type="KEGG" id="aey:CDG81_16065"/>
<organism evidence="4 7">
    <name type="scientific">Actinopolyspora erythraea</name>
    <dbReference type="NCBI Taxonomy" id="414996"/>
    <lineage>
        <taxon>Bacteria</taxon>
        <taxon>Bacillati</taxon>
        <taxon>Actinomycetota</taxon>
        <taxon>Actinomycetes</taxon>
        <taxon>Actinopolysporales</taxon>
        <taxon>Actinopolysporaceae</taxon>
        <taxon>Actinopolyspora</taxon>
    </lineage>
</organism>
<evidence type="ECO:0000256" key="1">
    <source>
        <dbReference type="SAM" id="MobiDB-lite"/>
    </source>
</evidence>
<dbReference type="Gene3D" id="3.40.190.10">
    <property type="entry name" value="Periplasmic binding protein-like II"/>
    <property type="match status" value="1"/>
</dbReference>
<evidence type="ECO:0000256" key="2">
    <source>
        <dbReference type="SAM" id="SignalP"/>
    </source>
</evidence>
<dbReference type="Proteomes" id="UP000215043">
    <property type="component" value="Chromosome"/>
</dbReference>
<feature type="region of interest" description="Disordered" evidence="1">
    <location>
        <begin position="27"/>
        <end position="59"/>
    </location>
</feature>
<dbReference type="eggNOG" id="COG0834">
    <property type="taxonomic scope" value="Bacteria"/>
</dbReference>
<dbReference type="SUPFAM" id="SSF53850">
    <property type="entry name" value="Periplasmic binding protein-like II"/>
    <property type="match status" value="1"/>
</dbReference>
<evidence type="ECO:0000313" key="4">
    <source>
        <dbReference type="EMBL" id="ASU79537.1"/>
    </source>
</evidence>
<dbReference type="HOGENOM" id="CLU_1259214_0_0_11"/>
<feature type="region of interest" description="Disordered" evidence="1">
    <location>
        <begin position="198"/>
        <end position="219"/>
    </location>
</feature>
<dbReference type="EMBL" id="CP022752">
    <property type="protein sequence ID" value="ASU79537.1"/>
    <property type="molecule type" value="Genomic_DNA"/>
</dbReference>
<keyword evidence="6" id="KW-1185">Reference proteome</keyword>
<keyword evidence="2" id="KW-0732">Signal</keyword>
<feature type="domain" description="Solute-binding protein family 3/N-terminal" evidence="3">
    <location>
        <begin position="77"/>
        <end position="202"/>
    </location>
</feature>
<evidence type="ECO:0000313" key="5">
    <source>
        <dbReference type="EMBL" id="KGI81078.1"/>
    </source>
</evidence>
<dbReference type="RefSeq" id="WP_043574278.1">
    <property type="nucleotide sequence ID" value="NZ_CP022752.1"/>
</dbReference>
<dbReference type="PROSITE" id="PS51257">
    <property type="entry name" value="PROKAR_LIPOPROTEIN"/>
    <property type="match status" value="1"/>
</dbReference>
<reference evidence="4 7" key="2">
    <citation type="submission" date="2017-08" db="EMBL/GenBank/DDBJ databases">
        <title>The complete genome sequence of moderately halophilic actinomycete Actinopolyspora erythraea YIM 90600, the producer of novel erythromycin, novel actinopolysporins A-C and tubercidin.</title>
        <authorList>
            <person name="Yin M."/>
            <person name="Tang S."/>
        </authorList>
    </citation>
    <scope>NUCLEOTIDE SEQUENCE [LARGE SCALE GENOMIC DNA]</scope>
    <source>
        <strain evidence="4 7">YIM 90600</strain>
    </source>
</reference>
<protein>
    <recommendedName>
        <fullName evidence="3">Solute-binding protein family 3/N-terminal domain-containing protein</fullName>
    </recommendedName>
</protein>
<feature type="signal peptide" evidence="2">
    <location>
        <begin position="1"/>
        <end position="23"/>
    </location>
</feature>
<dbReference type="Pfam" id="PF00497">
    <property type="entry name" value="SBP_bac_3"/>
    <property type="match status" value="1"/>
</dbReference>
<feature type="chain" id="PRO_5001944463" description="Solute-binding protein family 3/N-terminal domain-containing protein" evidence="2">
    <location>
        <begin position="24"/>
        <end position="219"/>
    </location>
</feature>
<dbReference type="InterPro" id="IPR001638">
    <property type="entry name" value="Solute-binding_3/MltF_N"/>
</dbReference>
<accession>A0A099D4K0</accession>
<reference evidence="5 6" key="1">
    <citation type="journal article" date="2014" name="PLoS ONE">
        <title>Identification and Characterization of a New Erythromycin Biosynthetic Gene Cluster in Actinopolyspora erythraea YIM90600, a Novel Erythronolide-Producing Halophilic Actinomycete Isolated from Salt Field.</title>
        <authorList>
            <person name="Chen D."/>
            <person name="Feng J."/>
            <person name="Huang L."/>
            <person name="Zhang Q."/>
            <person name="Wu J."/>
            <person name="Zhu X."/>
            <person name="Duan Y."/>
            <person name="Xu Z."/>
        </authorList>
    </citation>
    <scope>NUCLEOTIDE SEQUENCE [LARGE SCALE GENOMIC DNA]</scope>
    <source>
        <strain evidence="5 6">YIM90600</strain>
    </source>
</reference>
<dbReference type="Proteomes" id="UP000029737">
    <property type="component" value="Unassembled WGS sequence"/>
</dbReference>